<dbReference type="EC" id="2.4.1.-" evidence="10"/>
<evidence type="ECO:0000256" key="8">
    <source>
        <dbReference type="ARBA" id="ARBA00022989"/>
    </source>
</evidence>
<evidence type="ECO:0000256" key="1">
    <source>
        <dbReference type="ARBA" id="ARBA00004477"/>
    </source>
</evidence>
<evidence type="ECO:0000313" key="11">
    <source>
        <dbReference type="EMBL" id="KAK1283907.1"/>
    </source>
</evidence>
<evidence type="ECO:0000256" key="6">
    <source>
        <dbReference type="ARBA" id="ARBA00022692"/>
    </source>
</evidence>
<evidence type="ECO:0000256" key="9">
    <source>
        <dbReference type="ARBA" id="ARBA00023136"/>
    </source>
</evidence>
<dbReference type="GO" id="GO:0042281">
    <property type="term" value="F:dolichyl pyrophosphate Man9GlcNAc2 alpha-1,3-glucosyltransferase activity"/>
    <property type="evidence" value="ECO:0007669"/>
    <property type="project" value="TreeGrafter"/>
</dbReference>
<name>A0AAV9C5D9_ACOCL</name>
<protein>
    <recommendedName>
        <fullName evidence="10">Alpha-1,3-glucosyltransferase</fullName>
        <ecNumber evidence="10">2.4.1.-</ecNumber>
    </recommendedName>
</protein>
<keyword evidence="12" id="KW-1185">Reference proteome</keyword>
<comment type="caution">
    <text evidence="11">The sequence shown here is derived from an EMBL/GenBank/DDBJ whole genome shotgun (WGS) entry which is preliminary data.</text>
</comment>
<organism evidence="11 12">
    <name type="scientific">Acorus calamus</name>
    <name type="common">Sweet flag</name>
    <dbReference type="NCBI Taxonomy" id="4465"/>
    <lineage>
        <taxon>Eukaryota</taxon>
        <taxon>Viridiplantae</taxon>
        <taxon>Streptophyta</taxon>
        <taxon>Embryophyta</taxon>
        <taxon>Tracheophyta</taxon>
        <taxon>Spermatophyta</taxon>
        <taxon>Magnoliopsida</taxon>
        <taxon>Liliopsida</taxon>
        <taxon>Acoraceae</taxon>
        <taxon>Acorus</taxon>
    </lineage>
</organism>
<reference evidence="11" key="2">
    <citation type="submission" date="2023-06" db="EMBL/GenBank/DDBJ databases">
        <authorList>
            <person name="Ma L."/>
            <person name="Liu K.-W."/>
            <person name="Li Z."/>
            <person name="Hsiao Y.-Y."/>
            <person name="Qi Y."/>
            <person name="Fu T."/>
            <person name="Tang G."/>
            <person name="Zhang D."/>
            <person name="Sun W.-H."/>
            <person name="Liu D.-K."/>
            <person name="Li Y."/>
            <person name="Chen G.-Z."/>
            <person name="Liu X.-D."/>
            <person name="Liao X.-Y."/>
            <person name="Jiang Y.-T."/>
            <person name="Yu X."/>
            <person name="Hao Y."/>
            <person name="Huang J."/>
            <person name="Zhao X.-W."/>
            <person name="Ke S."/>
            <person name="Chen Y.-Y."/>
            <person name="Wu W.-L."/>
            <person name="Hsu J.-L."/>
            <person name="Lin Y.-F."/>
            <person name="Huang M.-D."/>
            <person name="Li C.-Y."/>
            <person name="Huang L."/>
            <person name="Wang Z.-W."/>
            <person name="Zhao X."/>
            <person name="Zhong W.-Y."/>
            <person name="Peng D.-H."/>
            <person name="Ahmad S."/>
            <person name="Lan S."/>
            <person name="Zhang J.-S."/>
            <person name="Tsai W.-C."/>
            <person name="Van De Peer Y."/>
            <person name="Liu Z.-J."/>
        </authorList>
    </citation>
    <scope>NUCLEOTIDE SEQUENCE</scope>
    <source>
        <strain evidence="11">CP</strain>
        <tissue evidence="11">Leaves</tissue>
    </source>
</reference>
<keyword evidence="8" id="KW-1133">Transmembrane helix</keyword>
<dbReference type="Pfam" id="PF03155">
    <property type="entry name" value="Alg6_Alg8"/>
    <property type="match status" value="1"/>
</dbReference>
<dbReference type="InterPro" id="IPR004856">
    <property type="entry name" value="Glyco_trans_ALG6/ALG8"/>
</dbReference>
<comment type="pathway">
    <text evidence="2 10">Protein modification; protein glycosylation.</text>
</comment>
<dbReference type="GO" id="GO:0005789">
    <property type="term" value="C:endoplasmic reticulum membrane"/>
    <property type="evidence" value="ECO:0007669"/>
    <property type="project" value="UniProtKB-SubCell"/>
</dbReference>
<evidence type="ECO:0000256" key="10">
    <source>
        <dbReference type="RuleBase" id="RU363110"/>
    </source>
</evidence>
<gene>
    <name evidence="11" type="ORF">QJS10_CPB21g01746</name>
</gene>
<evidence type="ECO:0000256" key="3">
    <source>
        <dbReference type="ARBA" id="ARBA00008715"/>
    </source>
</evidence>
<evidence type="ECO:0000313" key="12">
    <source>
        <dbReference type="Proteomes" id="UP001180020"/>
    </source>
</evidence>
<proteinExistence type="inferred from homology"/>
<dbReference type="Proteomes" id="UP001180020">
    <property type="component" value="Unassembled WGS sequence"/>
</dbReference>
<comment type="similarity">
    <text evidence="3 10">Belongs to the ALG6/ALG8 glucosyltransferase family.</text>
</comment>
<keyword evidence="5 10" id="KW-0808">Transferase</keyword>
<keyword evidence="7 10" id="KW-0256">Endoplasmic reticulum</keyword>
<evidence type="ECO:0000256" key="4">
    <source>
        <dbReference type="ARBA" id="ARBA00022676"/>
    </source>
</evidence>
<dbReference type="PANTHER" id="PTHR12413:SF1">
    <property type="entry name" value="DOLICHYL PYROPHOSPHATE MAN9GLCNAC2 ALPHA-1,3-GLUCOSYLTRANSFERASE"/>
    <property type="match status" value="1"/>
</dbReference>
<dbReference type="EMBL" id="JAUJYO010000021">
    <property type="protein sequence ID" value="KAK1283907.1"/>
    <property type="molecule type" value="Genomic_DNA"/>
</dbReference>
<keyword evidence="6" id="KW-0812">Transmembrane</keyword>
<comment type="subcellular location">
    <subcellularLocation>
        <location evidence="1 10">Endoplasmic reticulum membrane</location>
        <topology evidence="1 10">Multi-pass membrane protein</topology>
    </subcellularLocation>
</comment>
<keyword evidence="4 10" id="KW-0328">Glycosyltransferase</keyword>
<reference evidence="11" key="1">
    <citation type="journal article" date="2023" name="Nat. Commun.">
        <title>Diploid and tetraploid genomes of Acorus and the evolution of monocots.</title>
        <authorList>
            <person name="Ma L."/>
            <person name="Liu K.W."/>
            <person name="Li Z."/>
            <person name="Hsiao Y.Y."/>
            <person name="Qi Y."/>
            <person name="Fu T."/>
            <person name="Tang G.D."/>
            <person name="Zhang D."/>
            <person name="Sun W.H."/>
            <person name="Liu D.K."/>
            <person name="Li Y."/>
            <person name="Chen G.Z."/>
            <person name="Liu X.D."/>
            <person name="Liao X.Y."/>
            <person name="Jiang Y.T."/>
            <person name="Yu X."/>
            <person name="Hao Y."/>
            <person name="Huang J."/>
            <person name="Zhao X.W."/>
            <person name="Ke S."/>
            <person name="Chen Y.Y."/>
            <person name="Wu W.L."/>
            <person name="Hsu J.L."/>
            <person name="Lin Y.F."/>
            <person name="Huang M.D."/>
            <person name="Li C.Y."/>
            <person name="Huang L."/>
            <person name="Wang Z.W."/>
            <person name="Zhao X."/>
            <person name="Zhong W.Y."/>
            <person name="Peng D.H."/>
            <person name="Ahmad S."/>
            <person name="Lan S."/>
            <person name="Zhang J.S."/>
            <person name="Tsai W.C."/>
            <person name="Van de Peer Y."/>
            <person name="Liu Z.J."/>
        </authorList>
    </citation>
    <scope>NUCLEOTIDE SEQUENCE</scope>
    <source>
        <strain evidence="11">CP</strain>
    </source>
</reference>
<keyword evidence="9" id="KW-0472">Membrane</keyword>
<sequence length="169" mass="19148">MDPQVSTYFAPAFFGHLLCKCLRHRSPLLEVFKLGLVVTPTFTVVWSPYLYSLEAVMEVLSRLAPFERGVYEDYVANFWCTFSVLVKWKKLFAIHSLKLLSSGAIILTGLPSMVQRLKDPSDIGFLYALLNSSSSFYMFSFQVYEKSILLPLLPASLLAMGKRLNFLDG</sequence>
<evidence type="ECO:0000256" key="7">
    <source>
        <dbReference type="ARBA" id="ARBA00022824"/>
    </source>
</evidence>
<evidence type="ECO:0000256" key="2">
    <source>
        <dbReference type="ARBA" id="ARBA00004922"/>
    </source>
</evidence>
<accession>A0AAV9C5D9</accession>
<dbReference type="PANTHER" id="PTHR12413">
    <property type="entry name" value="DOLICHYL GLYCOSYLTRANSFERASE"/>
    <property type="match status" value="1"/>
</dbReference>
<evidence type="ECO:0000256" key="5">
    <source>
        <dbReference type="ARBA" id="ARBA00022679"/>
    </source>
</evidence>
<dbReference type="AlphaFoldDB" id="A0AAV9C5D9"/>